<gene>
    <name evidence="10" type="ORF">QC825_04720</name>
</gene>
<evidence type="ECO:0000256" key="5">
    <source>
        <dbReference type="ARBA" id="ARBA00031248"/>
    </source>
</evidence>
<evidence type="ECO:0000256" key="6">
    <source>
        <dbReference type="ARBA" id="ARBA00032248"/>
    </source>
</evidence>
<feature type="domain" description="Calcineurin-like phosphoesterase" evidence="9">
    <location>
        <begin position="1"/>
        <end position="154"/>
    </location>
</feature>
<dbReference type="GO" id="GO:0008803">
    <property type="term" value="F:bis(5'-nucleosyl)-tetraphosphatase (symmetrical) activity"/>
    <property type="evidence" value="ECO:0007669"/>
    <property type="project" value="UniProtKB-EC"/>
</dbReference>
<evidence type="ECO:0000256" key="4">
    <source>
        <dbReference type="ARBA" id="ARBA00022801"/>
    </source>
</evidence>
<dbReference type="Gene3D" id="3.60.21.10">
    <property type="match status" value="1"/>
</dbReference>
<dbReference type="Proteomes" id="UP001269375">
    <property type="component" value="Unassembled WGS sequence"/>
</dbReference>
<dbReference type="InterPro" id="IPR004617">
    <property type="entry name" value="ApaH"/>
</dbReference>
<evidence type="ECO:0000259" key="9">
    <source>
        <dbReference type="Pfam" id="PF00149"/>
    </source>
</evidence>
<evidence type="ECO:0000256" key="8">
    <source>
        <dbReference type="ARBA" id="ARBA00049417"/>
    </source>
</evidence>
<sequence>MTLHIVGDLQGCYQEFQDLLEVLAFDDSDDELWVAGDIVNRGPGSLECLRSVYQRRDRIKIILGNHDLHLLAVAHGHGRLKKNDTLAPILDAPDCAELIEWLRRQPLMRVDRAHDVAMVHAGLLSSWSVTKAEGLAREVEEVLGGDQVDAFLSQMYGNTPSRFTDTLTGMDRIRAIVNVMTRMRFIDEDGTLDFAAKEGLSSAPDGFKPWFQFPRTVDDLPIAFGHWAALEGRTPESAIRCWALDTGCVWRGTLTALTLPDATLTSVPSRQ</sequence>
<dbReference type="Pfam" id="PF00149">
    <property type="entry name" value="Metallophos"/>
    <property type="match status" value="1"/>
</dbReference>
<evidence type="ECO:0000256" key="1">
    <source>
        <dbReference type="ARBA" id="ARBA00003413"/>
    </source>
</evidence>
<comment type="catalytic activity">
    <reaction evidence="8">
        <text>P(1),P(4)-bis(5'-adenosyl) tetraphosphate + H2O = 2 ADP + 2 H(+)</text>
        <dbReference type="Rhea" id="RHEA:24252"/>
        <dbReference type="ChEBI" id="CHEBI:15377"/>
        <dbReference type="ChEBI" id="CHEBI:15378"/>
        <dbReference type="ChEBI" id="CHEBI:58141"/>
        <dbReference type="ChEBI" id="CHEBI:456216"/>
        <dbReference type="EC" id="3.6.1.41"/>
    </reaction>
</comment>
<comment type="similarity">
    <text evidence="2">Belongs to the Ap4A hydrolase family.</text>
</comment>
<organism evidence="10 11">
    <name type="scientific">Larsenimonas suaedae</name>
    <dbReference type="NCBI Taxonomy" id="1851019"/>
    <lineage>
        <taxon>Bacteria</taxon>
        <taxon>Pseudomonadati</taxon>
        <taxon>Pseudomonadota</taxon>
        <taxon>Gammaproteobacteria</taxon>
        <taxon>Oceanospirillales</taxon>
        <taxon>Halomonadaceae</taxon>
        <taxon>Larsenimonas</taxon>
    </lineage>
</organism>
<name>A0ABU1GTM3_9GAMM</name>
<dbReference type="NCBIfam" id="TIGR00668">
    <property type="entry name" value="apaH"/>
    <property type="match status" value="1"/>
</dbReference>
<evidence type="ECO:0000313" key="10">
    <source>
        <dbReference type="EMBL" id="MDR5895379.1"/>
    </source>
</evidence>
<evidence type="ECO:0000256" key="3">
    <source>
        <dbReference type="ARBA" id="ARBA00012506"/>
    </source>
</evidence>
<protein>
    <recommendedName>
        <fullName evidence="3">bis(5'-nucleosyl)-tetraphosphatase (symmetrical)</fullName>
        <ecNumber evidence="3">3.6.1.41</ecNumber>
    </recommendedName>
    <alternativeName>
        <fullName evidence="6">Ap4A hydrolase</fullName>
    </alternativeName>
    <alternativeName>
        <fullName evidence="5">Diadenosine 5',5'''-P1,P4-tetraphosphate pyrophosphohydrolase</fullName>
    </alternativeName>
    <alternativeName>
        <fullName evidence="7">Diadenosine tetraphosphatase</fullName>
    </alternativeName>
</protein>
<evidence type="ECO:0000256" key="2">
    <source>
        <dbReference type="ARBA" id="ARBA00005419"/>
    </source>
</evidence>
<dbReference type="SUPFAM" id="SSF56300">
    <property type="entry name" value="Metallo-dependent phosphatases"/>
    <property type="match status" value="1"/>
</dbReference>
<dbReference type="InterPro" id="IPR029052">
    <property type="entry name" value="Metallo-depent_PP-like"/>
</dbReference>
<comment type="caution">
    <text evidence="10">The sequence shown here is derived from an EMBL/GenBank/DDBJ whole genome shotgun (WGS) entry which is preliminary data.</text>
</comment>
<accession>A0ABU1GTM3</accession>
<keyword evidence="11" id="KW-1185">Reference proteome</keyword>
<dbReference type="RefSeq" id="WP_251591080.1">
    <property type="nucleotide sequence ID" value="NZ_JAMLJI010000001.1"/>
</dbReference>
<dbReference type="PIRSF" id="PIRSF000903">
    <property type="entry name" value="B5n-ttraPtase_sm"/>
    <property type="match status" value="1"/>
</dbReference>
<dbReference type="PANTHER" id="PTHR40942:SF4">
    <property type="entry name" value="CYTOCHROME C5"/>
    <property type="match status" value="1"/>
</dbReference>
<dbReference type="PANTHER" id="PTHR40942">
    <property type="match status" value="1"/>
</dbReference>
<evidence type="ECO:0000256" key="7">
    <source>
        <dbReference type="ARBA" id="ARBA00033210"/>
    </source>
</evidence>
<dbReference type="EMBL" id="JARWAO010000002">
    <property type="protein sequence ID" value="MDR5895379.1"/>
    <property type="molecule type" value="Genomic_DNA"/>
</dbReference>
<reference evidence="10 11" key="1">
    <citation type="submission" date="2023-04" db="EMBL/GenBank/DDBJ databases">
        <title>A long-awaited taxogenomic arrangement of the family Halomonadaceae.</title>
        <authorList>
            <person name="De La Haba R."/>
            <person name="Chuvochina M."/>
            <person name="Wittouck S."/>
            <person name="Arahal D.R."/>
            <person name="Sanchez-Porro C."/>
            <person name="Hugenholtz P."/>
            <person name="Ventosa A."/>
        </authorList>
    </citation>
    <scope>NUCLEOTIDE SEQUENCE [LARGE SCALE GENOMIC DNA]</scope>
    <source>
        <strain evidence="10 11">DSM 22428</strain>
    </source>
</reference>
<dbReference type="NCBIfam" id="NF001204">
    <property type="entry name" value="PRK00166.1"/>
    <property type="match status" value="1"/>
</dbReference>
<dbReference type="CDD" id="cd07422">
    <property type="entry name" value="MPP_ApaH"/>
    <property type="match status" value="1"/>
</dbReference>
<evidence type="ECO:0000313" key="11">
    <source>
        <dbReference type="Proteomes" id="UP001269375"/>
    </source>
</evidence>
<comment type="function">
    <text evidence="1">Hydrolyzes diadenosine 5',5'''-P1,P4-tetraphosphate to yield ADP.</text>
</comment>
<proteinExistence type="inferred from homology"/>
<dbReference type="EC" id="3.6.1.41" evidence="3"/>
<keyword evidence="4 10" id="KW-0378">Hydrolase</keyword>
<dbReference type="InterPro" id="IPR004843">
    <property type="entry name" value="Calcineurin-like_PHP"/>
</dbReference>